<dbReference type="Proteomes" id="UP000749040">
    <property type="component" value="Unassembled WGS sequence"/>
</dbReference>
<reference evidence="1 2" key="1">
    <citation type="submission" date="2021-01" db="EMBL/GenBank/DDBJ databases">
        <title>Streptomyces acididurans sp. nov., isolated from a peat swamp forest soil.</title>
        <authorList>
            <person name="Chantavorakit T."/>
            <person name="Duangmal K."/>
        </authorList>
    </citation>
    <scope>NUCLEOTIDE SEQUENCE [LARGE SCALE GENOMIC DNA]</scope>
    <source>
        <strain evidence="1 2">KK5PA1</strain>
    </source>
</reference>
<gene>
    <name evidence="1" type="ORF">ITX44_24420</name>
</gene>
<evidence type="ECO:0000313" key="2">
    <source>
        <dbReference type="Proteomes" id="UP000749040"/>
    </source>
</evidence>
<name>A0ABS2TXC9_9ACTN</name>
<keyword evidence="2" id="KW-1185">Reference proteome</keyword>
<dbReference type="NCBIfam" id="NF040567">
    <property type="entry name" value="SCO2524_fam"/>
    <property type="match status" value="1"/>
</dbReference>
<dbReference type="RefSeq" id="WP_205359483.1">
    <property type="nucleotide sequence ID" value="NZ_JADKYB010000013.1"/>
</dbReference>
<comment type="caution">
    <text evidence="1">The sequence shown here is derived from an EMBL/GenBank/DDBJ whole genome shotgun (WGS) entry which is preliminary data.</text>
</comment>
<dbReference type="InterPro" id="IPR049777">
    <property type="entry name" value="SCO2524-like"/>
</dbReference>
<accession>A0ABS2TXC9</accession>
<organism evidence="1 2">
    <name type="scientific">Actinacidiphila acididurans</name>
    <dbReference type="NCBI Taxonomy" id="2784346"/>
    <lineage>
        <taxon>Bacteria</taxon>
        <taxon>Bacillati</taxon>
        <taxon>Actinomycetota</taxon>
        <taxon>Actinomycetes</taxon>
        <taxon>Kitasatosporales</taxon>
        <taxon>Streptomycetaceae</taxon>
        <taxon>Actinacidiphila</taxon>
    </lineage>
</organism>
<evidence type="ECO:0000313" key="1">
    <source>
        <dbReference type="EMBL" id="MBM9507631.1"/>
    </source>
</evidence>
<proteinExistence type="predicted"/>
<sequence>MQIKPRQHLLEVWQAISRHSFTDGEWEWGRTGGLSSVADAERLLCLMYPATEIPAFRLDEPDTTERDVQTALKNAGGRLEIPAKIVGILADFMRTHTTDDKRPSFSGGHYFSPRDPEHVLTEEQRALGVVDSFSMSITLSLATLGFLKVYETKTRRGEIRALIDELRAATETRLTAAMVSMLRSFSVNVFDPEEPQGRTLCKLLGQGQASDRVVLQQFQRRFRSLRSIIGDSLVLGVDVADRLRDENQLFECGWSWSLVKDAPLVETTADIGPQPDGIARSVPYLYFTVVALDGIQDLFSDRTLTLGLLNAEQQRLADALRLRWEITQQYWSGIARFGDGAWPLEDIPWRTTGQRQESEYFSLSVAAILVQDLVRRRATDDDLTRTVAVMERLAERARVTSRMTLRDGAVQLHSPGIKLPLQGSDAAGPPMMWTMGDFSAQLLKRTIQLCALSRNPSSHDRLLRLAEDIFDHVWRRRIREGEGTGLWDNPGALYPDTTMGDARLTWSTTERVTECMVAARGLYIQPPIRSAELASLASALLSEATHLLGSEQLEPTSHQEGSRGTTLTGVEVKLRRAREIIDRQPGTAAALTLEILGELDTLALARQTASRGV</sequence>
<dbReference type="EMBL" id="JADKYB010000013">
    <property type="protein sequence ID" value="MBM9507631.1"/>
    <property type="molecule type" value="Genomic_DNA"/>
</dbReference>
<protein>
    <submittedName>
        <fullName evidence="1">Uncharacterized protein</fullName>
    </submittedName>
</protein>